<reference evidence="2" key="1">
    <citation type="journal article" date="2020" name="bioRxiv">
        <title>Hybrid origin of Populus tomentosa Carr. identified through genome sequencing and phylogenomic analysis.</title>
        <authorList>
            <person name="An X."/>
            <person name="Gao K."/>
            <person name="Chen Z."/>
            <person name="Li J."/>
            <person name="Yang X."/>
            <person name="Yang X."/>
            <person name="Zhou J."/>
            <person name="Guo T."/>
            <person name="Zhao T."/>
            <person name="Huang S."/>
            <person name="Miao D."/>
            <person name="Khan W.U."/>
            <person name="Rao P."/>
            <person name="Ye M."/>
            <person name="Lei B."/>
            <person name="Liao W."/>
            <person name="Wang J."/>
            <person name="Ji L."/>
            <person name="Li Y."/>
            <person name="Guo B."/>
            <person name="Mustafa N.S."/>
            <person name="Li S."/>
            <person name="Yun Q."/>
            <person name="Keller S.R."/>
            <person name="Mao J."/>
            <person name="Zhang R."/>
            <person name="Strauss S.H."/>
        </authorList>
    </citation>
    <scope>NUCLEOTIDE SEQUENCE</scope>
    <source>
        <strain evidence="2">GM15</strain>
        <tissue evidence="2">Leaf</tissue>
    </source>
</reference>
<feature type="transmembrane region" description="Helical" evidence="1">
    <location>
        <begin position="146"/>
        <end position="167"/>
    </location>
</feature>
<evidence type="ECO:0000313" key="3">
    <source>
        <dbReference type="Proteomes" id="UP000886885"/>
    </source>
</evidence>
<evidence type="ECO:0000313" key="2">
    <source>
        <dbReference type="EMBL" id="KAG6773241.1"/>
    </source>
</evidence>
<name>A0A8X8CRN8_POPTO</name>
<evidence type="ECO:0000256" key="1">
    <source>
        <dbReference type="SAM" id="Phobius"/>
    </source>
</evidence>
<keyword evidence="1" id="KW-0812">Transmembrane</keyword>
<proteinExistence type="predicted"/>
<gene>
    <name evidence="2" type="ORF">POTOM_020502</name>
</gene>
<protein>
    <submittedName>
        <fullName evidence="2">Uncharacterized protein</fullName>
    </submittedName>
</protein>
<dbReference type="EMBL" id="JAAWWB010000010">
    <property type="protein sequence ID" value="KAG6773241.1"/>
    <property type="molecule type" value="Genomic_DNA"/>
</dbReference>
<keyword evidence="1" id="KW-0472">Membrane</keyword>
<sequence length="177" mass="19944">MEIADDDDWYAYIKEHPGADRILESYIDLCVLYVNSMAVGRESRMGVKMGFDNNEFDMGIDGVFGDTPYGGARRRNLSIEVIVDALQAIADMEDEIFLEACKLLENEENARYLRQWKLISEANGYLKSFTDSMSDLATVIIICKAYSFQEIVILIMGIFSVSFALTLSNQHLPVISA</sequence>
<dbReference type="AlphaFoldDB" id="A0A8X8CRN8"/>
<dbReference type="PANTHER" id="PTHR46929:SF8">
    <property type="entry name" value="MYB_SANT-LIKE DOMAIN-CONTAINING PROTEIN"/>
    <property type="match status" value="1"/>
</dbReference>
<dbReference type="PANTHER" id="PTHR46929">
    <property type="entry name" value="EXPRESSED PROTEIN"/>
    <property type="match status" value="1"/>
</dbReference>
<keyword evidence="1" id="KW-1133">Transmembrane helix</keyword>
<comment type="caution">
    <text evidence="2">The sequence shown here is derived from an EMBL/GenBank/DDBJ whole genome shotgun (WGS) entry which is preliminary data.</text>
</comment>
<keyword evidence="3" id="KW-1185">Reference proteome</keyword>
<accession>A0A8X8CRN8</accession>
<organism evidence="2 3">
    <name type="scientific">Populus tomentosa</name>
    <name type="common">Chinese white poplar</name>
    <dbReference type="NCBI Taxonomy" id="118781"/>
    <lineage>
        <taxon>Eukaryota</taxon>
        <taxon>Viridiplantae</taxon>
        <taxon>Streptophyta</taxon>
        <taxon>Embryophyta</taxon>
        <taxon>Tracheophyta</taxon>
        <taxon>Spermatophyta</taxon>
        <taxon>Magnoliopsida</taxon>
        <taxon>eudicotyledons</taxon>
        <taxon>Gunneridae</taxon>
        <taxon>Pentapetalae</taxon>
        <taxon>rosids</taxon>
        <taxon>fabids</taxon>
        <taxon>Malpighiales</taxon>
        <taxon>Salicaceae</taxon>
        <taxon>Saliceae</taxon>
        <taxon>Populus</taxon>
    </lineage>
</organism>
<dbReference type="Proteomes" id="UP000886885">
    <property type="component" value="Chromosome 5D"/>
</dbReference>